<dbReference type="Proteomes" id="UP000182762">
    <property type="component" value="Unassembled WGS sequence"/>
</dbReference>
<evidence type="ECO:0000259" key="9">
    <source>
        <dbReference type="PROSITE" id="PS50929"/>
    </source>
</evidence>
<dbReference type="PROSITE" id="PS50893">
    <property type="entry name" value="ABC_TRANSPORTER_2"/>
    <property type="match status" value="1"/>
</dbReference>
<feature type="transmembrane region" description="Helical" evidence="7">
    <location>
        <begin position="160"/>
        <end position="191"/>
    </location>
</feature>
<keyword evidence="3" id="KW-0547">Nucleotide-binding</keyword>
<dbReference type="InterPro" id="IPR003593">
    <property type="entry name" value="AAA+_ATPase"/>
</dbReference>
<dbReference type="InterPro" id="IPR027417">
    <property type="entry name" value="P-loop_NTPase"/>
</dbReference>
<evidence type="ECO:0000313" key="11">
    <source>
        <dbReference type="Proteomes" id="UP000182762"/>
    </source>
</evidence>
<dbReference type="Gene3D" id="1.20.1560.10">
    <property type="entry name" value="ABC transporter type 1, transmembrane domain"/>
    <property type="match status" value="1"/>
</dbReference>
<evidence type="ECO:0000259" key="8">
    <source>
        <dbReference type="PROSITE" id="PS50893"/>
    </source>
</evidence>
<evidence type="ECO:0000256" key="7">
    <source>
        <dbReference type="SAM" id="Phobius"/>
    </source>
</evidence>
<evidence type="ECO:0000256" key="5">
    <source>
        <dbReference type="ARBA" id="ARBA00022989"/>
    </source>
</evidence>
<feature type="transmembrane region" description="Helical" evidence="7">
    <location>
        <begin position="20"/>
        <end position="44"/>
    </location>
</feature>
<dbReference type="PROSITE" id="PS00211">
    <property type="entry name" value="ABC_TRANSPORTER_1"/>
    <property type="match status" value="1"/>
</dbReference>
<dbReference type="InterPro" id="IPR017871">
    <property type="entry name" value="ABC_transporter-like_CS"/>
</dbReference>
<dbReference type="RefSeq" id="WP_061805272.1">
    <property type="nucleotide sequence ID" value="NZ_FOXX01000006.1"/>
</dbReference>
<feature type="transmembrane region" description="Helical" evidence="7">
    <location>
        <begin position="135"/>
        <end position="154"/>
    </location>
</feature>
<dbReference type="InterPro" id="IPR011527">
    <property type="entry name" value="ABC1_TM_dom"/>
</dbReference>
<dbReference type="GO" id="GO:0005524">
    <property type="term" value="F:ATP binding"/>
    <property type="evidence" value="ECO:0007669"/>
    <property type="project" value="UniProtKB-KW"/>
</dbReference>
<dbReference type="Pfam" id="PF00664">
    <property type="entry name" value="ABC_membrane"/>
    <property type="match status" value="1"/>
</dbReference>
<evidence type="ECO:0000313" key="10">
    <source>
        <dbReference type="EMBL" id="SFQ65925.1"/>
    </source>
</evidence>
<keyword evidence="11" id="KW-1185">Reference proteome</keyword>
<feature type="transmembrane region" description="Helical" evidence="7">
    <location>
        <begin position="263"/>
        <end position="281"/>
    </location>
</feature>
<dbReference type="SUPFAM" id="SSF90123">
    <property type="entry name" value="ABC transporter transmembrane region"/>
    <property type="match status" value="1"/>
</dbReference>
<feature type="domain" description="ABC transporter" evidence="8">
    <location>
        <begin position="355"/>
        <end position="591"/>
    </location>
</feature>
<name>A0A1I6AB80_9BACI</name>
<dbReference type="PANTHER" id="PTHR24221:SF654">
    <property type="entry name" value="ATP-BINDING CASSETTE SUB-FAMILY B MEMBER 6"/>
    <property type="match status" value="1"/>
</dbReference>
<evidence type="ECO:0000256" key="1">
    <source>
        <dbReference type="ARBA" id="ARBA00004651"/>
    </source>
</evidence>
<evidence type="ECO:0000256" key="2">
    <source>
        <dbReference type="ARBA" id="ARBA00022692"/>
    </source>
</evidence>
<dbReference type="SUPFAM" id="SSF52540">
    <property type="entry name" value="P-loop containing nucleoside triphosphate hydrolases"/>
    <property type="match status" value="1"/>
</dbReference>
<keyword evidence="6 7" id="KW-0472">Membrane</keyword>
<keyword evidence="5 7" id="KW-1133">Transmembrane helix</keyword>
<dbReference type="Pfam" id="PF00005">
    <property type="entry name" value="ABC_tran"/>
    <property type="match status" value="1"/>
</dbReference>
<dbReference type="PROSITE" id="PS50929">
    <property type="entry name" value="ABC_TM1F"/>
    <property type="match status" value="1"/>
</dbReference>
<comment type="subcellular location">
    <subcellularLocation>
        <location evidence="1">Cell membrane</location>
        <topology evidence="1">Multi-pass membrane protein</topology>
    </subcellularLocation>
</comment>
<dbReference type="InterPro" id="IPR003439">
    <property type="entry name" value="ABC_transporter-like_ATP-bd"/>
</dbReference>
<dbReference type="InterPro" id="IPR039421">
    <property type="entry name" value="Type_1_exporter"/>
</dbReference>
<proteinExistence type="predicted"/>
<sequence length="598" mass="67473">MNAFLYYIKRMHHFAGKGLYVNVVGRAIVSLLEGAGILLLIPLISFGGFVQVENVSGKIMELFHFLTRIPESFYLPLVLGLYLFIVVGQTFLQRYLSIRDARIRENFSRHLRLDIYSSLLNSRWSFFLQKRKSDLVNLLTTELARVLGAINYFLQLLSHIIFTVIQICIALWLSAWLTLFILACGLVIGYCSKSLIKRSNKLGKQTSKLGETYMAGITDQINGIKDIKSNTLEHNHVNWLQSLTEKMSEEQINYVKLRSDSQLIYKLSSACLIALFIFISLKTFSAQQDQVLLLILIFSRLWPKFTSIQSNIEQIAASIPSCRLVRELLQECQKEKEKVAVSIETENKTAIKGSFQCQNVSFRYNKTKEECVLDNINLHILQNQITAIVGPSGAGKSTLIDLLMGLNIPEKGEVLIDGSPLTEENLLALRNSISYVSQDPFLFNTSIRENLLMVKNTASDEEIWEALQFSQGYEFVKELPHGLDTVIGDRGVRLSGGERQRLVLARALLKKPSILILDEATSALDVRNEAKVSRAVEELKGRMTVIIIAHRLSTIRNADAVIVLEKGKIVQQGSYTQLSKEKGHLFNELLQSQAQAVQ</sequence>
<dbReference type="GeneID" id="93711212"/>
<evidence type="ECO:0000256" key="4">
    <source>
        <dbReference type="ARBA" id="ARBA00022840"/>
    </source>
</evidence>
<evidence type="ECO:0000256" key="6">
    <source>
        <dbReference type="ARBA" id="ARBA00023136"/>
    </source>
</evidence>
<keyword evidence="2 7" id="KW-0812">Transmembrane</keyword>
<dbReference type="SMART" id="SM00382">
    <property type="entry name" value="AAA"/>
    <property type="match status" value="1"/>
</dbReference>
<keyword evidence="4 10" id="KW-0067">ATP-binding</keyword>
<protein>
    <submittedName>
        <fullName evidence="10">ATP-binding cassette, subfamily C</fullName>
    </submittedName>
</protein>
<dbReference type="InterPro" id="IPR036640">
    <property type="entry name" value="ABC1_TM_sf"/>
</dbReference>
<organism evidence="10 11">
    <name type="scientific">Priestia endophytica DSM 13796</name>
    <dbReference type="NCBI Taxonomy" id="1121089"/>
    <lineage>
        <taxon>Bacteria</taxon>
        <taxon>Bacillati</taxon>
        <taxon>Bacillota</taxon>
        <taxon>Bacilli</taxon>
        <taxon>Bacillales</taxon>
        <taxon>Bacillaceae</taxon>
        <taxon>Priestia</taxon>
    </lineage>
</organism>
<feature type="domain" description="ABC transmembrane type-1" evidence="9">
    <location>
        <begin position="23"/>
        <end position="317"/>
    </location>
</feature>
<comment type="caution">
    <text evidence="10">The sequence shown here is derived from an EMBL/GenBank/DDBJ whole genome shotgun (WGS) entry which is preliminary data.</text>
</comment>
<dbReference type="PANTHER" id="PTHR24221">
    <property type="entry name" value="ATP-BINDING CASSETTE SUB-FAMILY B"/>
    <property type="match status" value="1"/>
</dbReference>
<reference evidence="10 11" key="1">
    <citation type="submission" date="2016-10" db="EMBL/GenBank/DDBJ databases">
        <authorList>
            <person name="Varghese N."/>
            <person name="Submissions S."/>
        </authorList>
    </citation>
    <scope>NUCLEOTIDE SEQUENCE [LARGE SCALE GENOMIC DNA]</scope>
    <source>
        <strain evidence="10 11">DSM 13796</strain>
    </source>
</reference>
<evidence type="ECO:0000256" key="3">
    <source>
        <dbReference type="ARBA" id="ARBA00022741"/>
    </source>
</evidence>
<accession>A0A1I6AB80</accession>
<dbReference type="EMBL" id="FOXX01000006">
    <property type="protein sequence ID" value="SFQ65925.1"/>
    <property type="molecule type" value="Genomic_DNA"/>
</dbReference>
<gene>
    <name evidence="10" type="ORF">SAMN02745910_02567</name>
</gene>
<feature type="transmembrane region" description="Helical" evidence="7">
    <location>
        <begin position="73"/>
        <end position="92"/>
    </location>
</feature>
<dbReference type="Gene3D" id="3.40.50.300">
    <property type="entry name" value="P-loop containing nucleotide triphosphate hydrolases"/>
    <property type="match status" value="1"/>
</dbReference>